<protein>
    <recommendedName>
        <fullName evidence="4">Secreted protein</fullName>
    </recommendedName>
</protein>
<evidence type="ECO:0008006" key="4">
    <source>
        <dbReference type="Google" id="ProtNLM"/>
    </source>
</evidence>
<sequence length="264" mass="28237">MEAVIAVVALLFVLLVALGVYATVKVVGAAKRGVDRTIHQARRTVEDTTLKAKSYTQPGAAGELAQLRLKLRTSMRATQDALQAAVGEDESLRESLSLFDRLSTHGHELDRELKRLETEPDRSRLSAALPEMRERTDQITKSADALRWAARDRAHRFANDDLDSLSLQIDMEAGALRHWTTEAAPGAQDPAAAPSSASTASASAEPAKDGPAPWPAPAGPEGRAGAQEQTWPAGGAEPAAPAIAPPVARPTYSWEKKPRPESTT</sequence>
<organism evidence="2 3">
    <name type="scientific">Streptomyces uncialis</name>
    <dbReference type="NCBI Taxonomy" id="1048205"/>
    <lineage>
        <taxon>Bacteria</taxon>
        <taxon>Bacillati</taxon>
        <taxon>Actinomycetota</taxon>
        <taxon>Actinomycetes</taxon>
        <taxon>Kitasatosporales</taxon>
        <taxon>Streptomycetaceae</taxon>
        <taxon>Streptomyces</taxon>
    </lineage>
</organism>
<evidence type="ECO:0000313" key="3">
    <source>
        <dbReference type="Proteomes" id="UP000186455"/>
    </source>
</evidence>
<dbReference type="RefSeq" id="WP_073793682.1">
    <property type="nucleotide sequence ID" value="NZ_JBITHB010000003.1"/>
</dbReference>
<name>A0A1Q4UZM8_9ACTN</name>
<feature type="compositionally biased region" description="Low complexity" evidence="1">
    <location>
        <begin position="184"/>
        <end position="211"/>
    </location>
</feature>
<evidence type="ECO:0000313" key="2">
    <source>
        <dbReference type="EMBL" id="OKH91008.1"/>
    </source>
</evidence>
<dbReference type="AlphaFoldDB" id="A0A1Q4UZM8"/>
<reference evidence="2 3" key="1">
    <citation type="submission" date="2015-06" db="EMBL/GenBank/DDBJ databases">
        <title>Cloning and characterization of the uncialamcin biosynthetic gene cluster.</title>
        <authorList>
            <person name="Yan X."/>
            <person name="Huang T."/>
            <person name="Ge H."/>
            <person name="Shen B."/>
        </authorList>
    </citation>
    <scope>NUCLEOTIDE SEQUENCE [LARGE SCALE GENOMIC DNA]</scope>
    <source>
        <strain evidence="2 3">DCA2648</strain>
    </source>
</reference>
<feature type="region of interest" description="Disordered" evidence="1">
    <location>
        <begin position="184"/>
        <end position="264"/>
    </location>
</feature>
<evidence type="ECO:0000256" key="1">
    <source>
        <dbReference type="SAM" id="MobiDB-lite"/>
    </source>
</evidence>
<feature type="compositionally biased region" description="Low complexity" evidence="1">
    <location>
        <begin position="219"/>
        <end position="242"/>
    </location>
</feature>
<keyword evidence="3" id="KW-1185">Reference proteome</keyword>
<dbReference type="EMBL" id="LFBV01000010">
    <property type="protein sequence ID" value="OKH91008.1"/>
    <property type="molecule type" value="Genomic_DNA"/>
</dbReference>
<feature type="compositionally biased region" description="Basic and acidic residues" evidence="1">
    <location>
        <begin position="254"/>
        <end position="264"/>
    </location>
</feature>
<dbReference type="STRING" id="1048205.AB852_31400"/>
<proteinExistence type="predicted"/>
<dbReference type="Proteomes" id="UP000186455">
    <property type="component" value="Unassembled WGS sequence"/>
</dbReference>
<accession>A0A1Q4UZM8</accession>
<comment type="caution">
    <text evidence="2">The sequence shown here is derived from an EMBL/GenBank/DDBJ whole genome shotgun (WGS) entry which is preliminary data.</text>
</comment>
<gene>
    <name evidence="2" type="ORF">AB852_31400</name>
</gene>